<evidence type="ECO:0000313" key="2">
    <source>
        <dbReference type="EMBL" id="PUZ29268.1"/>
    </source>
</evidence>
<keyword evidence="3" id="KW-1185">Reference proteome</keyword>
<gene>
    <name evidence="2" type="ORF">DCC81_07340</name>
</gene>
<feature type="signal peptide" evidence="1">
    <location>
        <begin position="1"/>
        <end position="19"/>
    </location>
</feature>
<name>A0A2T7BNL6_9BACT</name>
<sequence>MKRILLLLSLVACMQAVHAQYYRTDTATHHGFDKSKLIVGGGLGLAFGDWTNVTVQPQVGYRFNRFLAAGISLNYLYSSDKYYDQNNYEYKDTYRAFGGGLWGRVYPIPNLFLQVQPELNSVKYKSTLYNAGDKPVVAQGTYGVPSLLVGGGYGAAIGGRSMISLMILFDVLNRPFSPYGSTPIIAPSFTFGF</sequence>
<dbReference type="EMBL" id="QCYK01000001">
    <property type="protein sequence ID" value="PUZ29268.1"/>
    <property type="molecule type" value="Genomic_DNA"/>
</dbReference>
<proteinExistence type="predicted"/>
<protein>
    <recommendedName>
        <fullName evidence="4">Outer membrane protein beta-barrel domain-containing protein</fullName>
    </recommendedName>
</protein>
<organism evidence="2 3">
    <name type="scientific">Chitinophaga parva</name>
    <dbReference type="NCBI Taxonomy" id="2169414"/>
    <lineage>
        <taxon>Bacteria</taxon>
        <taxon>Pseudomonadati</taxon>
        <taxon>Bacteroidota</taxon>
        <taxon>Chitinophagia</taxon>
        <taxon>Chitinophagales</taxon>
        <taxon>Chitinophagaceae</taxon>
        <taxon>Chitinophaga</taxon>
    </lineage>
</organism>
<feature type="chain" id="PRO_5015481317" description="Outer membrane protein beta-barrel domain-containing protein" evidence="1">
    <location>
        <begin position="20"/>
        <end position="193"/>
    </location>
</feature>
<accession>A0A2T7BNL6</accession>
<dbReference type="RefSeq" id="WP_108685907.1">
    <property type="nucleotide sequence ID" value="NZ_QCYK01000001.1"/>
</dbReference>
<keyword evidence="1" id="KW-0732">Signal</keyword>
<evidence type="ECO:0000256" key="1">
    <source>
        <dbReference type="SAM" id="SignalP"/>
    </source>
</evidence>
<reference evidence="2 3" key="1">
    <citation type="submission" date="2018-04" db="EMBL/GenBank/DDBJ databases">
        <title>Chitinophaga fuyangensis sp. nov., isolated from soil in a chemical factory.</title>
        <authorList>
            <person name="Chen K."/>
        </authorList>
    </citation>
    <scope>NUCLEOTIDE SEQUENCE [LARGE SCALE GENOMIC DNA]</scope>
    <source>
        <strain evidence="2 3">LY-1</strain>
    </source>
</reference>
<comment type="caution">
    <text evidence="2">The sequence shown here is derived from an EMBL/GenBank/DDBJ whole genome shotgun (WGS) entry which is preliminary data.</text>
</comment>
<dbReference type="Proteomes" id="UP000244450">
    <property type="component" value="Unassembled WGS sequence"/>
</dbReference>
<dbReference type="OrthoDB" id="1098580at2"/>
<evidence type="ECO:0000313" key="3">
    <source>
        <dbReference type="Proteomes" id="UP000244450"/>
    </source>
</evidence>
<evidence type="ECO:0008006" key="4">
    <source>
        <dbReference type="Google" id="ProtNLM"/>
    </source>
</evidence>
<dbReference type="AlphaFoldDB" id="A0A2T7BNL6"/>